<dbReference type="EMBL" id="JOTP01000001">
    <property type="protein sequence ID" value="KEP28011.1"/>
    <property type="molecule type" value="Genomic_DNA"/>
</dbReference>
<dbReference type="OrthoDB" id="2328241at2"/>
<keyword evidence="1" id="KW-0812">Transmembrane</keyword>
<keyword evidence="1" id="KW-0472">Membrane</keyword>
<reference evidence="2 3" key="1">
    <citation type="submission" date="2012-09" db="EMBL/GenBank/DDBJ databases">
        <title>Genome Sequence of Bacillus sp. DW5-4.</title>
        <authorList>
            <person name="Lai Q."/>
            <person name="Liu Y."/>
            <person name="Shao Z."/>
        </authorList>
    </citation>
    <scope>NUCLEOTIDE SEQUENCE [LARGE SCALE GENOMIC DNA]</scope>
    <source>
        <strain evidence="2 3">DW5-4</strain>
    </source>
</reference>
<dbReference type="Proteomes" id="UP000028091">
    <property type="component" value="Unassembled WGS sequence"/>
</dbReference>
<evidence type="ECO:0000313" key="2">
    <source>
        <dbReference type="EMBL" id="KEP28011.1"/>
    </source>
</evidence>
<dbReference type="RefSeq" id="WP_034316543.1">
    <property type="nucleotide sequence ID" value="NZ_JAVIKA010000001.1"/>
</dbReference>
<evidence type="ECO:0000313" key="3">
    <source>
        <dbReference type="Proteomes" id="UP000028091"/>
    </source>
</evidence>
<keyword evidence="1" id="KW-1133">Transmembrane helix</keyword>
<feature type="transmembrane region" description="Helical" evidence="1">
    <location>
        <begin position="78"/>
        <end position="100"/>
    </location>
</feature>
<proteinExistence type="predicted"/>
<feature type="transmembrane region" description="Helical" evidence="1">
    <location>
        <begin position="43"/>
        <end position="66"/>
    </location>
</feature>
<dbReference type="AlphaFoldDB" id="A0A081LFI5"/>
<comment type="caution">
    <text evidence="2">The sequence shown here is derived from an EMBL/GenBank/DDBJ whole genome shotgun (WGS) entry which is preliminary data.</text>
</comment>
<sequence>MNRDQSIIASICYFSVFFMPFILPIVAYFVVDQKETKRHAMRAFWSHLLPIATGIILVFGSIPFLLATQASDSLIPVMTMFILSFLVAIGFLISVIWNIIQGIKVLQSIKS</sequence>
<name>A0A081LFI5_9BACI</name>
<feature type="transmembrane region" description="Helical" evidence="1">
    <location>
        <begin position="6"/>
        <end position="31"/>
    </location>
</feature>
<organism evidence="2 3">
    <name type="scientific">Bacillus zhangzhouensis</name>
    <dbReference type="NCBI Taxonomy" id="1178540"/>
    <lineage>
        <taxon>Bacteria</taxon>
        <taxon>Bacillati</taxon>
        <taxon>Bacillota</taxon>
        <taxon>Bacilli</taxon>
        <taxon>Bacillales</taxon>
        <taxon>Bacillaceae</taxon>
        <taxon>Bacillus</taxon>
    </lineage>
</organism>
<dbReference type="eggNOG" id="ENOG5030CTN">
    <property type="taxonomic scope" value="Bacteria"/>
</dbReference>
<evidence type="ECO:0008006" key="4">
    <source>
        <dbReference type="Google" id="ProtNLM"/>
    </source>
</evidence>
<evidence type="ECO:0000256" key="1">
    <source>
        <dbReference type="SAM" id="Phobius"/>
    </source>
</evidence>
<protein>
    <recommendedName>
        <fullName evidence="4">DUF4870 domain-containing protein</fullName>
    </recommendedName>
</protein>
<gene>
    <name evidence="2" type="ORF">BA70_00010</name>
</gene>
<keyword evidence="3" id="KW-1185">Reference proteome</keyword>
<accession>A0A081LFI5</accession>